<dbReference type="EMBL" id="JBHILM010000014">
    <property type="protein sequence ID" value="MFB5682023.1"/>
    <property type="molecule type" value="Genomic_DNA"/>
</dbReference>
<keyword evidence="2" id="KW-1133">Transmembrane helix</keyword>
<dbReference type="Proteomes" id="UP001580407">
    <property type="component" value="Unassembled WGS sequence"/>
</dbReference>
<protein>
    <submittedName>
        <fullName evidence="4">YrhK family protein</fullName>
    </submittedName>
</protein>
<dbReference type="RefSeq" id="WP_375525789.1">
    <property type="nucleotide sequence ID" value="NZ_JBHILM010000014.1"/>
</dbReference>
<evidence type="ECO:0000313" key="4">
    <source>
        <dbReference type="EMBL" id="MFB5682023.1"/>
    </source>
</evidence>
<sequence length="107" mass="12592">MKNSKLLSKRPFQTDHRHSASQTYSRRERRHLVVKNRYEILHLLSSALSSLLFLAGSLFMFYSDLRKPASVLFILGSIQMLLRSLISLSYHFYLKRHIRLHSSSSNR</sequence>
<name>A0ABV5B8K1_9BACL</name>
<accession>A0ABV5B8K1</accession>
<keyword evidence="5" id="KW-1185">Reference proteome</keyword>
<organism evidence="4 5">
    <name type="scientific">Paenibacillus terreus</name>
    <dbReference type="NCBI Taxonomy" id="1387834"/>
    <lineage>
        <taxon>Bacteria</taxon>
        <taxon>Bacillati</taxon>
        <taxon>Bacillota</taxon>
        <taxon>Bacilli</taxon>
        <taxon>Bacillales</taxon>
        <taxon>Paenibacillaceae</taxon>
        <taxon>Paenibacillus</taxon>
    </lineage>
</organism>
<feature type="region of interest" description="Disordered" evidence="1">
    <location>
        <begin position="1"/>
        <end position="26"/>
    </location>
</feature>
<feature type="transmembrane region" description="Helical" evidence="2">
    <location>
        <begin position="40"/>
        <end position="63"/>
    </location>
</feature>
<comment type="caution">
    <text evidence="4">The sequence shown here is derived from an EMBL/GenBank/DDBJ whole genome shotgun (WGS) entry which is preliminary data.</text>
</comment>
<evidence type="ECO:0000256" key="2">
    <source>
        <dbReference type="SAM" id="Phobius"/>
    </source>
</evidence>
<keyword evidence="2" id="KW-0472">Membrane</keyword>
<feature type="domain" description="YrhK" evidence="3">
    <location>
        <begin position="36"/>
        <end position="89"/>
    </location>
</feature>
<gene>
    <name evidence="4" type="ORF">ACE3NQ_13955</name>
</gene>
<dbReference type="InterPro" id="IPR025424">
    <property type="entry name" value="YrhK_domain"/>
</dbReference>
<dbReference type="Pfam" id="PF14145">
    <property type="entry name" value="YrhK"/>
    <property type="match status" value="1"/>
</dbReference>
<feature type="transmembrane region" description="Helical" evidence="2">
    <location>
        <begin position="69"/>
        <end position="93"/>
    </location>
</feature>
<keyword evidence="2" id="KW-0812">Transmembrane</keyword>
<evidence type="ECO:0000313" key="5">
    <source>
        <dbReference type="Proteomes" id="UP001580407"/>
    </source>
</evidence>
<evidence type="ECO:0000256" key="1">
    <source>
        <dbReference type="SAM" id="MobiDB-lite"/>
    </source>
</evidence>
<proteinExistence type="predicted"/>
<evidence type="ECO:0000259" key="3">
    <source>
        <dbReference type="Pfam" id="PF14145"/>
    </source>
</evidence>
<reference evidence="4 5" key="1">
    <citation type="submission" date="2024-09" db="EMBL/GenBank/DDBJ databases">
        <authorList>
            <person name="Ruan L."/>
        </authorList>
    </citation>
    <scope>NUCLEOTIDE SEQUENCE [LARGE SCALE GENOMIC DNA]</scope>
    <source>
        <strain evidence="4 5">D33</strain>
    </source>
</reference>